<evidence type="ECO:0000256" key="6">
    <source>
        <dbReference type="ARBA" id="ARBA00022679"/>
    </source>
</evidence>
<dbReference type="Pfam" id="PF01300">
    <property type="entry name" value="Sua5_yciO_yrdC"/>
    <property type="match status" value="1"/>
</dbReference>
<dbReference type="NCBIfam" id="TIGR00057">
    <property type="entry name" value="L-threonylcarbamoyladenylate synthase"/>
    <property type="match status" value="1"/>
</dbReference>
<dbReference type="GO" id="GO:0008033">
    <property type="term" value="P:tRNA processing"/>
    <property type="evidence" value="ECO:0007669"/>
    <property type="project" value="UniProtKB-KW"/>
</dbReference>
<dbReference type="PANTHER" id="PTHR17490">
    <property type="entry name" value="SUA5"/>
    <property type="match status" value="1"/>
</dbReference>
<evidence type="ECO:0000313" key="17">
    <source>
        <dbReference type="Proteomes" id="UP000235670"/>
    </source>
</evidence>
<comment type="function">
    <text evidence="13">Required for the formation of a threonylcarbamoyl group on adenosine at position 37 (t(6)A37) in tRNAs that read codons beginning with adenine.</text>
</comment>
<evidence type="ECO:0000256" key="3">
    <source>
        <dbReference type="ARBA" id="ARBA00012584"/>
    </source>
</evidence>
<dbReference type="Gene3D" id="3.90.870.10">
    <property type="entry name" value="DHBP synthase"/>
    <property type="match status" value="1"/>
</dbReference>
<feature type="binding site" evidence="14">
    <location>
        <position position="64"/>
    </location>
    <ligand>
        <name>ATP</name>
        <dbReference type="ChEBI" id="CHEBI:30616"/>
    </ligand>
</feature>
<feature type="domain" description="YrdC-like" evidence="15">
    <location>
        <begin position="15"/>
        <end position="203"/>
    </location>
</feature>
<feature type="binding site" evidence="14">
    <location>
        <position position="37"/>
    </location>
    <ligand>
        <name>L-threonine</name>
        <dbReference type="ChEBI" id="CHEBI:57926"/>
    </ligand>
</feature>
<dbReference type="GO" id="GO:0005737">
    <property type="term" value="C:cytoplasm"/>
    <property type="evidence" value="ECO:0007669"/>
    <property type="project" value="UniProtKB-SubCell"/>
</dbReference>
<evidence type="ECO:0000256" key="10">
    <source>
        <dbReference type="ARBA" id="ARBA00022840"/>
    </source>
</evidence>
<evidence type="ECO:0000256" key="2">
    <source>
        <dbReference type="ARBA" id="ARBA00007663"/>
    </source>
</evidence>
<evidence type="ECO:0000313" key="16">
    <source>
        <dbReference type="EMBL" id="PMC51969.1"/>
    </source>
</evidence>
<feature type="binding site" evidence="14">
    <location>
        <position position="240"/>
    </location>
    <ligand>
        <name>ATP</name>
        <dbReference type="ChEBI" id="CHEBI:30616"/>
    </ligand>
</feature>
<dbReference type="EMBL" id="PNGT01000008">
    <property type="protein sequence ID" value="PMC51969.1"/>
    <property type="molecule type" value="Genomic_DNA"/>
</dbReference>
<evidence type="ECO:0000256" key="5">
    <source>
        <dbReference type="ARBA" id="ARBA00022490"/>
    </source>
</evidence>
<evidence type="ECO:0000256" key="1">
    <source>
        <dbReference type="ARBA" id="ARBA00004496"/>
    </source>
</evidence>
<dbReference type="GO" id="GO:0005524">
    <property type="term" value="F:ATP binding"/>
    <property type="evidence" value="ECO:0007669"/>
    <property type="project" value="UniProtKB-UniRule"/>
</dbReference>
<evidence type="ECO:0000256" key="14">
    <source>
        <dbReference type="PIRSR" id="PIRSR004930-1"/>
    </source>
</evidence>
<feature type="binding site" evidence="14">
    <location>
        <position position="185"/>
    </location>
    <ligand>
        <name>L-threonine</name>
        <dbReference type="ChEBI" id="CHEBI:57926"/>
    </ligand>
</feature>
<dbReference type="GO" id="GO:0006450">
    <property type="term" value="P:regulation of translational fidelity"/>
    <property type="evidence" value="ECO:0007669"/>
    <property type="project" value="TreeGrafter"/>
</dbReference>
<dbReference type="GO" id="GO:0000049">
    <property type="term" value="F:tRNA binding"/>
    <property type="evidence" value="ECO:0007669"/>
    <property type="project" value="TreeGrafter"/>
</dbReference>
<feature type="binding site" evidence="14">
    <location>
        <position position="69"/>
    </location>
    <ligand>
        <name>L-threonine</name>
        <dbReference type="ChEBI" id="CHEBI:57926"/>
    </ligand>
</feature>
<dbReference type="STRING" id="84135.GCA_001052115_00947"/>
<keyword evidence="6 13" id="KW-0808">Transferase</keyword>
<name>A0A2N6SDJ5_9BACL</name>
<evidence type="ECO:0000256" key="12">
    <source>
        <dbReference type="ARBA" id="ARBA00048366"/>
    </source>
</evidence>
<evidence type="ECO:0000256" key="8">
    <source>
        <dbReference type="ARBA" id="ARBA00022695"/>
    </source>
</evidence>
<dbReference type="RefSeq" id="WP_031552254.1">
    <property type="nucleotide sequence ID" value="NZ_CAUTAO010000001.1"/>
</dbReference>
<dbReference type="FunFam" id="3.90.870.10:FF:000009">
    <property type="entry name" value="Threonylcarbamoyl-AMP synthase, putative"/>
    <property type="match status" value="1"/>
</dbReference>
<keyword evidence="5 13" id="KW-0963">Cytoplasm</keyword>
<feature type="binding site" evidence="14">
    <location>
        <position position="155"/>
    </location>
    <ligand>
        <name>ATP</name>
        <dbReference type="ChEBI" id="CHEBI:30616"/>
    </ligand>
</feature>
<feature type="binding site" evidence="14">
    <location>
        <position position="121"/>
    </location>
    <ligand>
        <name>ATP</name>
        <dbReference type="ChEBI" id="CHEBI:30616"/>
    </ligand>
</feature>
<keyword evidence="9 13" id="KW-0547">Nucleotide-binding</keyword>
<dbReference type="Gene3D" id="3.40.50.11030">
    <property type="entry name" value="Threonylcarbamoyl-AMP synthase, C-terminal domain"/>
    <property type="match status" value="1"/>
</dbReference>
<dbReference type="InterPro" id="IPR006070">
    <property type="entry name" value="Sua5-like_dom"/>
</dbReference>
<evidence type="ECO:0000256" key="13">
    <source>
        <dbReference type="PIRNR" id="PIRNR004930"/>
    </source>
</evidence>
<comment type="similarity">
    <text evidence="2 13">Belongs to the SUA5 family.</text>
</comment>
<dbReference type="SUPFAM" id="SSF55821">
    <property type="entry name" value="YrdC/RibB"/>
    <property type="match status" value="1"/>
</dbReference>
<protein>
    <recommendedName>
        <fullName evidence="4 13">Threonylcarbamoyl-AMP synthase</fullName>
        <shortName evidence="13">TC-AMP synthase</shortName>
        <ecNumber evidence="3 13">2.7.7.87</ecNumber>
    </recommendedName>
    <alternativeName>
        <fullName evidence="11 13">L-threonylcarbamoyladenylate synthase</fullName>
    </alternativeName>
</protein>
<dbReference type="PANTHER" id="PTHR17490:SF16">
    <property type="entry name" value="THREONYLCARBAMOYL-AMP SYNTHASE"/>
    <property type="match status" value="1"/>
</dbReference>
<dbReference type="GO" id="GO:0061710">
    <property type="term" value="F:L-threonylcarbamoyladenylate synthase"/>
    <property type="evidence" value="ECO:0007669"/>
    <property type="project" value="UniProtKB-EC"/>
</dbReference>
<dbReference type="Pfam" id="PF03481">
    <property type="entry name" value="Sua5_C"/>
    <property type="match status" value="1"/>
</dbReference>
<dbReference type="PIRSF" id="PIRSF004930">
    <property type="entry name" value="Tln_factor_SUA5"/>
    <property type="match status" value="1"/>
</dbReference>
<keyword evidence="8 13" id="KW-0548">Nucleotidyltransferase</keyword>
<feature type="binding site" evidence="14">
    <location>
        <position position="145"/>
    </location>
    <ligand>
        <name>L-threonine</name>
        <dbReference type="ChEBI" id="CHEBI:57926"/>
    </ligand>
</feature>
<dbReference type="Proteomes" id="UP000235670">
    <property type="component" value="Unassembled WGS sequence"/>
</dbReference>
<evidence type="ECO:0000256" key="4">
    <source>
        <dbReference type="ARBA" id="ARBA00015492"/>
    </source>
</evidence>
<feature type="binding site" evidence="14">
    <location>
        <position position="125"/>
    </location>
    <ligand>
        <name>L-threonine</name>
        <dbReference type="ChEBI" id="CHEBI:57926"/>
    </ligand>
</feature>
<keyword evidence="10 13" id="KW-0067">ATP-binding</keyword>
<dbReference type="InterPro" id="IPR010923">
    <property type="entry name" value="T(6)A37_SUA5"/>
</dbReference>
<feature type="binding site" evidence="14">
    <location>
        <position position="147"/>
    </location>
    <ligand>
        <name>ATP</name>
        <dbReference type="ChEBI" id="CHEBI:30616"/>
    </ligand>
</feature>
<dbReference type="InterPro" id="IPR005145">
    <property type="entry name" value="Sua5_C"/>
</dbReference>
<dbReference type="InterPro" id="IPR050156">
    <property type="entry name" value="TC-AMP_synthase_SUA5"/>
</dbReference>
<proteinExistence type="inferred from homology"/>
<comment type="caution">
    <text evidence="16">The sequence shown here is derived from an EMBL/GenBank/DDBJ whole genome shotgun (WGS) entry which is preliminary data.</text>
</comment>
<evidence type="ECO:0000256" key="11">
    <source>
        <dbReference type="ARBA" id="ARBA00029774"/>
    </source>
</evidence>
<gene>
    <name evidence="16" type="ORF">CJ218_07145</name>
</gene>
<organism evidence="16 17">
    <name type="scientific">Gemella sanguinis</name>
    <dbReference type="NCBI Taxonomy" id="84135"/>
    <lineage>
        <taxon>Bacteria</taxon>
        <taxon>Bacillati</taxon>
        <taxon>Bacillota</taxon>
        <taxon>Bacilli</taxon>
        <taxon>Bacillales</taxon>
        <taxon>Gemellaceae</taxon>
        <taxon>Gemella</taxon>
    </lineage>
</organism>
<keyword evidence="7 13" id="KW-0819">tRNA processing</keyword>
<dbReference type="GO" id="GO:0003725">
    <property type="term" value="F:double-stranded RNA binding"/>
    <property type="evidence" value="ECO:0007669"/>
    <property type="project" value="UniProtKB-UniRule"/>
</dbReference>
<sequence>MDTEIINISKSKNKAEIYKKLRQYYKSDKLVAIPTETVYGLSADATSDKAISKIYEAKGRPSDNPLIVHFYDVKQLDNIVDYADDRVGVLIDKFWPGPMTLILNAIENNGISKNVTAGLNTLAVRMPSNTTAREILKETKVLLAAPSANTSGKPSPTKYEHVYHDLNGRIDVIIEDQQSDIGLESTVIDCTRTPLIIARPGDITKEDIENVLGEGSVVYNDEIISENQAPIAPGMKYRHYSPEAELILYRHSFKDLLELLKTKGKETGFITYDNYKNKLKGLNISIKYLADSEKSVEQSNKNLYNILREFDEENIKEIYILPIKENKENVALLNRLNKAISKK</sequence>
<evidence type="ECO:0000256" key="9">
    <source>
        <dbReference type="ARBA" id="ARBA00022741"/>
    </source>
</evidence>
<dbReference type="InterPro" id="IPR017945">
    <property type="entry name" value="DHBP_synth_RibB-like_a/b_dom"/>
</dbReference>
<dbReference type="AlphaFoldDB" id="A0A2N6SDJ5"/>
<dbReference type="PROSITE" id="PS51163">
    <property type="entry name" value="YRDC"/>
    <property type="match status" value="1"/>
</dbReference>
<feature type="binding site" evidence="14">
    <location>
        <position position="199"/>
    </location>
    <ligand>
        <name>ATP</name>
        <dbReference type="ChEBI" id="CHEBI:30616"/>
    </ligand>
</feature>
<dbReference type="EC" id="2.7.7.87" evidence="3 13"/>
<dbReference type="InterPro" id="IPR038385">
    <property type="entry name" value="Sua5/YwlC_C"/>
</dbReference>
<evidence type="ECO:0000256" key="7">
    <source>
        <dbReference type="ARBA" id="ARBA00022694"/>
    </source>
</evidence>
<feature type="binding site" evidence="14">
    <location>
        <position position="60"/>
    </location>
    <ligand>
        <name>ATP</name>
        <dbReference type="ChEBI" id="CHEBI:30616"/>
    </ligand>
</feature>
<comment type="subcellular location">
    <subcellularLocation>
        <location evidence="1 13">Cytoplasm</location>
    </subcellularLocation>
</comment>
<evidence type="ECO:0000259" key="15">
    <source>
        <dbReference type="PROSITE" id="PS51163"/>
    </source>
</evidence>
<comment type="catalytic activity">
    <reaction evidence="12 13">
        <text>L-threonine + hydrogencarbonate + ATP = L-threonylcarbamoyladenylate + diphosphate + H2O</text>
        <dbReference type="Rhea" id="RHEA:36407"/>
        <dbReference type="ChEBI" id="CHEBI:15377"/>
        <dbReference type="ChEBI" id="CHEBI:17544"/>
        <dbReference type="ChEBI" id="CHEBI:30616"/>
        <dbReference type="ChEBI" id="CHEBI:33019"/>
        <dbReference type="ChEBI" id="CHEBI:57926"/>
        <dbReference type="ChEBI" id="CHEBI:73682"/>
        <dbReference type="EC" id="2.7.7.87"/>
    </reaction>
</comment>
<accession>A0A2N6SDJ5</accession>
<reference evidence="16 17" key="1">
    <citation type="submission" date="2017-09" db="EMBL/GenBank/DDBJ databases">
        <title>Bacterial strain isolated from the female urinary microbiota.</title>
        <authorList>
            <person name="Thomas-White K."/>
            <person name="Kumar N."/>
            <person name="Forster S."/>
            <person name="Putonti C."/>
            <person name="Lawley T."/>
            <person name="Wolfe A.J."/>
        </authorList>
    </citation>
    <scope>NUCLEOTIDE SEQUENCE [LARGE SCALE GENOMIC DNA]</scope>
    <source>
        <strain evidence="16 17">UMB0186</strain>
    </source>
</reference>
<dbReference type="OrthoDB" id="9814580at2"/>